<keyword evidence="1" id="KW-1185">Reference proteome</keyword>
<proteinExistence type="predicted"/>
<accession>A0A914PK26</accession>
<sequence>MEMFIMNLRIHHVVTNGKQKKLILFHKYLVYETECGHDHQNAERKAGLTKFMKDIVDKRISGNETVNAGAVIQAFLNTGIKKLPTSKQINNYVCNKKRTLELTGEFYFVDVENMVTDIKEYESELVEFKYKINEDDPKKTEWEMILTCKKLLDEQRSQKHCNFDSTFKLIFGGFPVMVWGYSDINRHIHPTGLLFSTVILKSFQIF</sequence>
<dbReference type="WBParaSite" id="PDA_v2.g16142.t1">
    <property type="protein sequence ID" value="PDA_v2.g16142.t1"/>
    <property type="gene ID" value="PDA_v2.g16142"/>
</dbReference>
<evidence type="ECO:0000313" key="1">
    <source>
        <dbReference type="Proteomes" id="UP000887578"/>
    </source>
</evidence>
<name>A0A914PK26_9BILA</name>
<reference evidence="2" key="1">
    <citation type="submission" date="2022-11" db="UniProtKB">
        <authorList>
            <consortium name="WormBaseParasite"/>
        </authorList>
    </citation>
    <scope>IDENTIFICATION</scope>
</reference>
<dbReference type="AlphaFoldDB" id="A0A914PK26"/>
<organism evidence="1 2">
    <name type="scientific">Panagrolaimus davidi</name>
    <dbReference type="NCBI Taxonomy" id="227884"/>
    <lineage>
        <taxon>Eukaryota</taxon>
        <taxon>Metazoa</taxon>
        <taxon>Ecdysozoa</taxon>
        <taxon>Nematoda</taxon>
        <taxon>Chromadorea</taxon>
        <taxon>Rhabditida</taxon>
        <taxon>Tylenchina</taxon>
        <taxon>Panagrolaimomorpha</taxon>
        <taxon>Panagrolaimoidea</taxon>
        <taxon>Panagrolaimidae</taxon>
        <taxon>Panagrolaimus</taxon>
    </lineage>
</organism>
<dbReference type="Proteomes" id="UP000887578">
    <property type="component" value="Unplaced"/>
</dbReference>
<protein>
    <submittedName>
        <fullName evidence="2">Uncharacterized protein</fullName>
    </submittedName>
</protein>
<evidence type="ECO:0000313" key="2">
    <source>
        <dbReference type="WBParaSite" id="PDA_v2.g16142.t1"/>
    </source>
</evidence>